<dbReference type="AlphaFoldDB" id="A0A2R8N3R7"/>
<reference evidence="9" key="1">
    <citation type="submission" date="2009-03" db="EMBL/GenBank/DDBJ databases">
        <authorList>
            <person name="Warren W."/>
            <person name="Ye L."/>
            <person name="Minx P."/>
            <person name="Worley K."/>
            <person name="Gibbs R."/>
            <person name="Wilson R.K."/>
        </authorList>
    </citation>
    <scope>NUCLEOTIDE SEQUENCE [LARGE SCALE GENOMIC DNA]</scope>
</reference>
<evidence type="ECO:0000256" key="6">
    <source>
        <dbReference type="ARBA" id="ARBA00022833"/>
    </source>
</evidence>
<evidence type="ECO:0000256" key="5">
    <source>
        <dbReference type="ARBA" id="ARBA00022723"/>
    </source>
</evidence>
<dbReference type="PANTHER" id="PTHR12589:SF7">
    <property type="entry name" value="6-PYRUVOYL TETRAHYDROBIOPTERIN SYNTHASE"/>
    <property type="match status" value="1"/>
</dbReference>
<dbReference type="Proteomes" id="UP000008225">
    <property type="component" value="Chromosome 11"/>
</dbReference>
<protein>
    <recommendedName>
        <fullName evidence="4">6-pyruvoyltetrahydropterin synthase</fullName>
        <ecNumber evidence="4">4.2.3.12</ecNumber>
    </recommendedName>
</protein>
<dbReference type="Pfam" id="PF01242">
    <property type="entry name" value="PTPS"/>
    <property type="match status" value="1"/>
</dbReference>
<dbReference type="PANTHER" id="PTHR12589">
    <property type="entry name" value="PYRUVOYL TETRAHYDROBIOPTERIN SYNTHASE"/>
    <property type="match status" value="1"/>
</dbReference>
<dbReference type="InterPro" id="IPR038418">
    <property type="entry name" value="6-PTP_synth/QueD_sf"/>
</dbReference>
<comment type="pathway">
    <text evidence="2">Cofactor biosynthesis; tetrahydrobiopterin biosynthesis; tetrahydrobiopterin from 7,8-dihydroneopterin triphosphate: step 1/3.</text>
</comment>
<dbReference type="EC" id="4.2.3.12" evidence="4"/>
<evidence type="ECO:0000313" key="10">
    <source>
        <dbReference type="Proteomes" id="UP000008225"/>
    </source>
</evidence>
<keyword evidence="6" id="KW-0862">Zinc</keyword>
<comment type="similarity">
    <text evidence="3">Belongs to the PTPS family.</text>
</comment>
<dbReference type="Ensembl" id="ENSCJAT00000079953.2">
    <property type="protein sequence ID" value="ENSCJAP00000059120.1"/>
    <property type="gene ID" value="ENSCJAG00000047808.3"/>
</dbReference>
<evidence type="ECO:0000313" key="9">
    <source>
        <dbReference type="Ensembl" id="ENSCJAP00000059120.1"/>
    </source>
</evidence>
<dbReference type="UniPathway" id="UPA00849">
    <property type="reaction ID" value="UER00819"/>
</dbReference>
<dbReference type="GO" id="GO:0046872">
    <property type="term" value="F:metal ion binding"/>
    <property type="evidence" value="ECO:0007669"/>
    <property type="project" value="UniProtKB-KW"/>
</dbReference>
<keyword evidence="10" id="KW-1185">Reference proteome</keyword>
<sequence>MSAVGGGRRPKAQVSRGISFSASHRLHSKFLSEEENLKLFGKCSNPNGHGHNYKGGNYAAP</sequence>
<keyword evidence="5" id="KW-0479">Metal-binding</keyword>
<evidence type="ECO:0000256" key="2">
    <source>
        <dbReference type="ARBA" id="ARBA00005126"/>
    </source>
</evidence>
<proteinExistence type="inferred from homology"/>
<dbReference type="GO" id="GO:0005739">
    <property type="term" value="C:mitochondrion"/>
    <property type="evidence" value="ECO:0007669"/>
    <property type="project" value="TreeGrafter"/>
</dbReference>
<reference evidence="9" key="2">
    <citation type="submission" date="2025-08" db="UniProtKB">
        <authorList>
            <consortium name="Ensembl"/>
        </authorList>
    </citation>
    <scope>IDENTIFICATION</scope>
</reference>
<keyword evidence="7" id="KW-0783">Tetrahydrobiopterin biosynthesis</keyword>
<evidence type="ECO:0000256" key="1">
    <source>
        <dbReference type="ARBA" id="ARBA00001947"/>
    </source>
</evidence>
<name>A0A2R8N3R7_CALJA</name>
<evidence type="ECO:0000256" key="3">
    <source>
        <dbReference type="ARBA" id="ARBA00009164"/>
    </source>
</evidence>
<reference evidence="9" key="3">
    <citation type="submission" date="2025-09" db="UniProtKB">
        <authorList>
            <consortium name="Ensembl"/>
        </authorList>
    </citation>
    <scope>IDENTIFICATION</scope>
</reference>
<evidence type="ECO:0000256" key="4">
    <source>
        <dbReference type="ARBA" id="ARBA00013100"/>
    </source>
</evidence>
<evidence type="ECO:0000256" key="7">
    <source>
        <dbReference type="ARBA" id="ARBA00023007"/>
    </source>
</evidence>
<dbReference type="GeneTree" id="ENSGT00390000002752"/>
<gene>
    <name evidence="9" type="primary">PTS</name>
</gene>
<organism evidence="9 10">
    <name type="scientific">Callithrix jacchus</name>
    <name type="common">White-tufted-ear marmoset</name>
    <name type="synonym">Simia Jacchus</name>
    <dbReference type="NCBI Taxonomy" id="9483"/>
    <lineage>
        <taxon>Eukaryota</taxon>
        <taxon>Metazoa</taxon>
        <taxon>Chordata</taxon>
        <taxon>Craniata</taxon>
        <taxon>Vertebrata</taxon>
        <taxon>Euteleostomi</taxon>
        <taxon>Mammalia</taxon>
        <taxon>Eutheria</taxon>
        <taxon>Euarchontoglires</taxon>
        <taxon>Primates</taxon>
        <taxon>Haplorrhini</taxon>
        <taxon>Platyrrhini</taxon>
        <taxon>Cebidae</taxon>
        <taxon>Callitrichinae</taxon>
        <taxon>Callithrix</taxon>
        <taxon>Callithrix</taxon>
    </lineage>
</organism>
<comment type="cofactor">
    <cofactor evidence="1">
        <name>Zn(2+)</name>
        <dbReference type="ChEBI" id="CHEBI:29105"/>
    </cofactor>
</comment>
<dbReference type="Gene3D" id="3.30.479.10">
    <property type="entry name" value="6-pyruvoyl tetrahydropterin synthase/QueD"/>
    <property type="match status" value="1"/>
</dbReference>
<evidence type="ECO:0000256" key="8">
    <source>
        <dbReference type="ARBA" id="ARBA00023239"/>
    </source>
</evidence>
<keyword evidence="8" id="KW-0456">Lyase</keyword>
<dbReference type="SUPFAM" id="SSF55620">
    <property type="entry name" value="Tetrahydrobiopterin biosynthesis enzymes-like"/>
    <property type="match status" value="1"/>
</dbReference>
<accession>A0A2R8N3R7</accession>
<dbReference type="GO" id="GO:0006729">
    <property type="term" value="P:tetrahydrobiopterin biosynthetic process"/>
    <property type="evidence" value="ECO:0007669"/>
    <property type="project" value="UniProtKB-UniPathway"/>
</dbReference>
<dbReference type="GO" id="GO:0003874">
    <property type="term" value="F:6-pyruvoyltetrahydropterin synthase activity"/>
    <property type="evidence" value="ECO:0007669"/>
    <property type="project" value="UniProtKB-EC"/>
</dbReference>
<dbReference type="Bgee" id="ENSCJAG00000047808">
    <property type="expression patterns" value="Expressed in liver and 6 other cell types or tissues"/>
</dbReference>
<dbReference type="InterPro" id="IPR007115">
    <property type="entry name" value="6-PTP_synth/QueD"/>
</dbReference>